<keyword evidence="1" id="KW-1133">Transmembrane helix</keyword>
<dbReference type="Proteomes" id="UP000594638">
    <property type="component" value="Unassembled WGS sequence"/>
</dbReference>
<feature type="non-terminal residue" evidence="2">
    <location>
        <position position="130"/>
    </location>
</feature>
<dbReference type="OrthoDB" id="683410at2759"/>
<keyword evidence="1" id="KW-0812">Transmembrane</keyword>
<feature type="transmembrane region" description="Helical" evidence="1">
    <location>
        <begin position="20"/>
        <end position="40"/>
    </location>
</feature>
<keyword evidence="1" id="KW-0472">Membrane</keyword>
<organism evidence="2 3">
    <name type="scientific">Olea europaea subsp. europaea</name>
    <dbReference type="NCBI Taxonomy" id="158383"/>
    <lineage>
        <taxon>Eukaryota</taxon>
        <taxon>Viridiplantae</taxon>
        <taxon>Streptophyta</taxon>
        <taxon>Embryophyta</taxon>
        <taxon>Tracheophyta</taxon>
        <taxon>Spermatophyta</taxon>
        <taxon>Magnoliopsida</taxon>
        <taxon>eudicotyledons</taxon>
        <taxon>Gunneridae</taxon>
        <taxon>Pentapetalae</taxon>
        <taxon>asterids</taxon>
        <taxon>lamiids</taxon>
        <taxon>Lamiales</taxon>
        <taxon>Oleaceae</taxon>
        <taxon>Oleeae</taxon>
        <taxon>Olea</taxon>
    </lineage>
</organism>
<feature type="transmembrane region" description="Helical" evidence="1">
    <location>
        <begin position="52"/>
        <end position="70"/>
    </location>
</feature>
<evidence type="ECO:0000313" key="3">
    <source>
        <dbReference type="Proteomes" id="UP000594638"/>
    </source>
</evidence>
<proteinExistence type="predicted"/>
<accession>A0A8S0P6Z9</accession>
<dbReference type="Gramene" id="OE9D002710T1">
    <property type="protein sequence ID" value="OE9D002710C1"/>
    <property type="gene ID" value="OE9D002710"/>
</dbReference>
<gene>
    <name evidence="2" type="ORF">OLEA9_D002710</name>
</gene>
<dbReference type="PANTHER" id="PTHR33306">
    <property type="entry name" value="EXPRESSED PROTEIN-RELATED-RELATED"/>
    <property type="match status" value="1"/>
</dbReference>
<feature type="transmembrane region" description="Helical" evidence="1">
    <location>
        <begin position="90"/>
        <end position="111"/>
    </location>
</feature>
<name>A0A8S0P6Z9_OLEEU</name>
<evidence type="ECO:0000313" key="2">
    <source>
        <dbReference type="EMBL" id="CAA2933397.1"/>
    </source>
</evidence>
<comment type="caution">
    <text evidence="2">The sequence shown here is derived from an EMBL/GenBank/DDBJ whole genome shotgun (WGS) entry which is preliminary data.</text>
</comment>
<dbReference type="PANTHER" id="PTHR33306:SF5">
    <property type="entry name" value="OXIDOREDUCTASE_TRANSITION METAL ION-BINDING PROTEIN"/>
    <property type="match status" value="1"/>
</dbReference>
<evidence type="ECO:0000256" key="1">
    <source>
        <dbReference type="SAM" id="Phobius"/>
    </source>
</evidence>
<dbReference type="AlphaFoldDB" id="A0A8S0P6Z9"/>
<dbReference type="GO" id="GO:0006979">
    <property type="term" value="P:response to oxidative stress"/>
    <property type="evidence" value="ECO:0007669"/>
    <property type="project" value="EnsemblPlants"/>
</dbReference>
<reference evidence="2 3" key="1">
    <citation type="submission" date="2019-12" db="EMBL/GenBank/DDBJ databases">
        <authorList>
            <person name="Alioto T."/>
            <person name="Alioto T."/>
            <person name="Gomez Garrido J."/>
        </authorList>
    </citation>
    <scope>NUCLEOTIDE SEQUENCE [LARGE SCALE GENOMIC DNA]</scope>
</reference>
<keyword evidence="3" id="KW-1185">Reference proteome</keyword>
<sequence>MARYYNSTYSDYLQYLSLPIHFFFFLAVLFLFLIITWYINYEFLYEDLMNQIKLSLMILPVLLLLILHWLSVHNPQRVPFAMSFPKKDALHRAGGSPWGVAILLVFLMFMITHRASLQERWFPLFRRRRY</sequence>
<dbReference type="EMBL" id="CACTIH010000002">
    <property type="protein sequence ID" value="CAA2933397.1"/>
    <property type="molecule type" value="Genomic_DNA"/>
</dbReference>
<protein>
    <submittedName>
        <fullName evidence="2">Pentatricopeptide repeat-containing</fullName>
    </submittedName>
</protein>